<reference evidence="4" key="2">
    <citation type="submission" date="2015-01" db="EMBL/GenBank/DDBJ databases">
        <title>Evolutionary Origins and Diversification of the Mycorrhizal Mutualists.</title>
        <authorList>
            <consortium name="DOE Joint Genome Institute"/>
            <consortium name="Mycorrhizal Genomics Consortium"/>
            <person name="Kohler A."/>
            <person name="Kuo A."/>
            <person name="Nagy L.G."/>
            <person name="Floudas D."/>
            <person name="Copeland A."/>
            <person name="Barry K.W."/>
            <person name="Cichocki N."/>
            <person name="Veneault-Fourrey C."/>
            <person name="LaButti K."/>
            <person name="Lindquist E.A."/>
            <person name="Lipzen A."/>
            <person name="Lundell T."/>
            <person name="Morin E."/>
            <person name="Murat C."/>
            <person name="Riley R."/>
            <person name="Ohm R."/>
            <person name="Sun H."/>
            <person name="Tunlid A."/>
            <person name="Henrissat B."/>
            <person name="Grigoriev I.V."/>
            <person name="Hibbett D.S."/>
            <person name="Martin F."/>
        </authorList>
    </citation>
    <scope>NUCLEOTIDE SEQUENCE [LARGE SCALE GENOMIC DNA]</scope>
    <source>
        <strain evidence="4">h7</strain>
    </source>
</reference>
<organism evidence="3 4">
    <name type="scientific">Hebeloma cylindrosporum</name>
    <dbReference type="NCBI Taxonomy" id="76867"/>
    <lineage>
        <taxon>Eukaryota</taxon>
        <taxon>Fungi</taxon>
        <taxon>Dikarya</taxon>
        <taxon>Basidiomycota</taxon>
        <taxon>Agaricomycotina</taxon>
        <taxon>Agaricomycetes</taxon>
        <taxon>Agaricomycetidae</taxon>
        <taxon>Agaricales</taxon>
        <taxon>Agaricineae</taxon>
        <taxon>Hymenogastraceae</taxon>
        <taxon>Hebeloma</taxon>
    </lineage>
</organism>
<dbReference type="GO" id="GO:0005634">
    <property type="term" value="C:nucleus"/>
    <property type="evidence" value="ECO:0007669"/>
    <property type="project" value="TreeGrafter"/>
</dbReference>
<keyword evidence="4" id="KW-1185">Reference proteome</keyword>
<dbReference type="SMART" id="SM00292">
    <property type="entry name" value="BRCT"/>
    <property type="match status" value="1"/>
</dbReference>
<evidence type="ECO:0000256" key="1">
    <source>
        <dbReference type="SAM" id="MobiDB-lite"/>
    </source>
</evidence>
<dbReference type="GO" id="GO:0003887">
    <property type="term" value="F:DNA-directed DNA polymerase activity"/>
    <property type="evidence" value="ECO:0007669"/>
    <property type="project" value="TreeGrafter"/>
</dbReference>
<evidence type="ECO:0000313" key="3">
    <source>
        <dbReference type="EMBL" id="KIM39324.1"/>
    </source>
</evidence>
<gene>
    <name evidence="3" type="ORF">M413DRAFT_447262</name>
</gene>
<dbReference type="Proteomes" id="UP000053424">
    <property type="component" value="Unassembled WGS sequence"/>
</dbReference>
<reference evidence="3 4" key="1">
    <citation type="submission" date="2014-04" db="EMBL/GenBank/DDBJ databases">
        <authorList>
            <consortium name="DOE Joint Genome Institute"/>
            <person name="Kuo A."/>
            <person name="Gay G."/>
            <person name="Dore J."/>
            <person name="Kohler A."/>
            <person name="Nagy L.G."/>
            <person name="Floudas D."/>
            <person name="Copeland A."/>
            <person name="Barry K.W."/>
            <person name="Cichocki N."/>
            <person name="Veneault-Fourrey C."/>
            <person name="LaButti K."/>
            <person name="Lindquist E.A."/>
            <person name="Lipzen A."/>
            <person name="Lundell T."/>
            <person name="Morin E."/>
            <person name="Murat C."/>
            <person name="Sun H."/>
            <person name="Tunlid A."/>
            <person name="Henrissat B."/>
            <person name="Grigoriev I.V."/>
            <person name="Hibbett D.S."/>
            <person name="Martin F."/>
            <person name="Nordberg H.P."/>
            <person name="Cantor M.N."/>
            <person name="Hua S.X."/>
        </authorList>
    </citation>
    <scope>NUCLEOTIDE SEQUENCE [LARGE SCALE GENOMIC DNA]</scope>
    <source>
        <strain evidence="4">h7</strain>
    </source>
</reference>
<dbReference type="PANTHER" id="PTHR45990">
    <property type="entry name" value="DNA REPAIR PROTEIN REV1"/>
    <property type="match status" value="1"/>
</dbReference>
<feature type="region of interest" description="Disordered" evidence="1">
    <location>
        <begin position="1"/>
        <end position="33"/>
    </location>
</feature>
<feature type="domain" description="BRCT" evidence="2">
    <location>
        <begin position="107"/>
        <end position="198"/>
    </location>
</feature>
<evidence type="ECO:0000313" key="4">
    <source>
        <dbReference type="Proteomes" id="UP000053424"/>
    </source>
</evidence>
<accession>A0A0C3C4Y6</accession>
<sequence length="211" mass="23005">MERYFPVVAKKPSTAGQRAKQEPSSHGLPGINLTKSTLSSSSITNGLLTTLSDPHNPITHSNIAERSDYIVPFATGHQVSDGPRKQGSIMATRRSKLRDQQRESVASGAGILRNTRIYINGYLESTTDIEKKRIIVEAGGEIVLSPSRCTHIVTSRGLAGSKTQKILTKKSKVYVVKPEWVLDSVAIGKRRSEQTYAIVKHSNTLPNVLGS</sequence>
<dbReference type="EMBL" id="KN831786">
    <property type="protein sequence ID" value="KIM39324.1"/>
    <property type="molecule type" value="Genomic_DNA"/>
</dbReference>
<evidence type="ECO:0000259" key="2">
    <source>
        <dbReference type="PROSITE" id="PS50172"/>
    </source>
</evidence>
<proteinExistence type="predicted"/>
<dbReference type="AlphaFoldDB" id="A0A0C3C4Y6"/>
<dbReference type="SUPFAM" id="SSF52113">
    <property type="entry name" value="BRCT domain"/>
    <property type="match status" value="1"/>
</dbReference>
<protein>
    <recommendedName>
        <fullName evidence="2">BRCT domain-containing protein</fullName>
    </recommendedName>
</protein>
<dbReference type="GO" id="GO:0070987">
    <property type="term" value="P:error-free translesion synthesis"/>
    <property type="evidence" value="ECO:0007669"/>
    <property type="project" value="TreeGrafter"/>
</dbReference>
<dbReference type="GO" id="GO:0042276">
    <property type="term" value="P:error-prone translesion synthesis"/>
    <property type="evidence" value="ECO:0007669"/>
    <property type="project" value="TreeGrafter"/>
</dbReference>
<dbReference type="HOGENOM" id="CLU_083061_0_0_1"/>
<dbReference type="PANTHER" id="PTHR45990:SF1">
    <property type="entry name" value="DNA REPAIR PROTEIN REV1"/>
    <property type="match status" value="1"/>
</dbReference>
<dbReference type="Pfam" id="PF00533">
    <property type="entry name" value="BRCT"/>
    <property type="match status" value="1"/>
</dbReference>
<dbReference type="PROSITE" id="PS50172">
    <property type="entry name" value="BRCT"/>
    <property type="match status" value="1"/>
</dbReference>
<dbReference type="Gene3D" id="3.40.50.10190">
    <property type="entry name" value="BRCT domain"/>
    <property type="match status" value="1"/>
</dbReference>
<dbReference type="InterPro" id="IPR001357">
    <property type="entry name" value="BRCT_dom"/>
</dbReference>
<dbReference type="OrthoDB" id="427711at2759"/>
<dbReference type="GO" id="GO:0017125">
    <property type="term" value="F:deoxycytidyl transferase activity"/>
    <property type="evidence" value="ECO:0007669"/>
    <property type="project" value="TreeGrafter"/>
</dbReference>
<dbReference type="InterPro" id="IPR036420">
    <property type="entry name" value="BRCT_dom_sf"/>
</dbReference>
<dbReference type="STRING" id="686832.A0A0C3C4Y6"/>
<name>A0A0C3C4Y6_HEBCY</name>